<name>A0ABD2A526_VESSQ</name>
<dbReference type="Proteomes" id="UP001607302">
    <property type="component" value="Unassembled WGS sequence"/>
</dbReference>
<feature type="transmembrane region" description="Helical" evidence="2">
    <location>
        <begin position="93"/>
        <end position="114"/>
    </location>
</feature>
<feature type="compositionally biased region" description="Basic residues" evidence="1">
    <location>
        <begin position="53"/>
        <end position="63"/>
    </location>
</feature>
<dbReference type="EMBL" id="JAUDFV010000155">
    <property type="protein sequence ID" value="KAL2715727.1"/>
    <property type="molecule type" value="Genomic_DNA"/>
</dbReference>
<sequence length="392" mass="37287">MGGGSRLIRSVVSTATRRVAPRRMFGVSRAPPLVSKKKREYGSSSETRDNTRSRIKAGRRRRLGRVDRSEQARASKEFPIDPNNPFDNPPNSISTMCTLLASILMAILSAVAAAPSGWAHGAALAGPVLGAAALAGPALGPAALSGPVVGPARVSGAVDGGAVVTGSVAGPSLVSGSVAPGTAVVGPALGWPAAAAHAPLLGLGWPGAVLAGPAAGPAALSGPIAAPALIAGPSGSIAAGTAGLGGIIVLIVITGVAYAAPSGIVGPSSAVIGPHKGSVAVAGSVSGPVTVSGAVAGSAVISGSVAGPSAVIGSVAGPTLVSEPSLGLSALVVDNGLEHGSVITAPHTATASLVSVPPAGTTVVAGPDGGIVSTNGVAHGAVISAVNTLHGW</sequence>
<keyword evidence="2" id="KW-0472">Membrane</keyword>
<accession>A0ABD2A526</accession>
<organism evidence="3 4">
    <name type="scientific">Vespula squamosa</name>
    <name type="common">Southern yellow jacket</name>
    <name type="synonym">Wasp</name>
    <dbReference type="NCBI Taxonomy" id="30214"/>
    <lineage>
        <taxon>Eukaryota</taxon>
        <taxon>Metazoa</taxon>
        <taxon>Ecdysozoa</taxon>
        <taxon>Arthropoda</taxon>
        <taxon>Hexapoda</taxon>
        <taxon>Insecta</taxon>
        <taxon>Pterygota</taxon>
        <taxon>Neoptera</taxon>
        <taxon>Endopterygota</taxon>
        <taxon>Hymenoptera</taxon>
        <taxon>Apocrita</taxon>
        <taxon>Aculeata</taxon>
        <taxon>Vespoidea</taxon>
        <taxon>Vespidae</taxon>
        <taxon>Vespinae</taxon>
        <taxon>Vespula</taxon>
    </lineage>
</organism>
<feature type="transmembrane region" description="Helical" evidence="2">
    <location>
        <begin position="237"/>
        <end position="260"/>
    </location>
</feature>
<dbReference type="AlphaFoldDB" id="A0ABD2A526"/>
<keyword evidence="2" id="KW-1133">Transmembrane helix</keyword>
<keyword evidence="2" id="KW-0812">Transmembrane</keyword>
<keyword evidence="4" id="KW-1185">Reference proteome</keyword>
<evidence type="ECO:0000313" key="4">
    <source>
        <dbReference type="Proteomes" id="UP001607302"/>
    </source>
</evidence>
<comment type="caution">
    <text evidence="3">The sequence shown here is derived from an EMBL/GenBank/DDBJ whole genome shotgun (WGS) entry which is preliminary data.</text>
</comment>
<proteinExistence type="predicted"/>
<feature type="compositionally biased region" description="Basic and acidic residues" evidence="1">
    <location>
        <begin position="64"/>
        <end position="79"/>
    </location>
</feature>
<gene>
    <name evidence="3" type="ORF">V1478_015425</name>
</gene>
<feature type="region of interest" description="Disordered" evidence="1">
    <location>
        <begin position="23"/>
        <end position="87"/>
    </location>
</feature>
<protein>
    <submittedName>
        <fullName evidence="3">RNA-binding protein 12-like</fullName>
    </submittedName>
</protein>
<evidence type="ECO:0000256" key="2">
    <source>
        <dbReference type="SAM" id="Phobius"/>
    </source>
</evidence>
<reference evidence="3 4" key="1">
    <citation type="journal article" date="2024" name="Ann. Entomol. Soc. Am.">
        <title>Genomic analyses of the southern and eastern yellowjacket wasps (Hymenoptera: Vespidae) reveal evolutionary signatures of social life.</title>
        <authorList>
            <person name="Catto M.A."/>
            <person name="Caine P.B."/>
            <person name="Orr S.E."/>
            <person name="Hunt B.G."/>
            <person name="Goodisman M.A.D."/>
        </authorList>
    </citation>
    <scope>NUCLEOTIDE SEQUENCE [LARGE SCALE GENOMIC DNA]</scope>
    <source>
        <strain evidence="3">233</strain>
        <tissue evidence="3">Head and thorax</tissue>
    </source>
</reference>
<feature type="transmembrane region" description="Helical" evidence="2">
    <location>
        <begin position="121"/>
        <end position="144"/>
    </location>
</feature>
<evidence type="ECO:0000256" key="1">
    <source>
        <dbReference type="SAM" id="MobiDB-lite"/>
    </source>
</evidence>
<evidence type="ECO:0000313" key="3">
    <source>
        <dbReference type="EMBL" id="KAL2715727.1"/>
    </source>
</evidence>